<protein>
    <submittedName>
        <fullName evidence="1">Acetamidase</fullName>
    </submittedName>
</protein>
<dbReference type="Pfam" id="PF03069">
    <property type="entry name" value="FmdA_AmdA"/>
    <property type="match status" value="2"/>
</dbReference>
<dbReference type="Gene3D" id="3.10.28.20">
    <property type="entry name" value="Acetamidase/Formamidase-like domains"/>
    <property type="match status" value="1"/>
</dbReference>
<dbReference type="PANTHER" id="PTHR31891:SF1">
    <property type="entry name" value="FORMAMIDASE C869.04-RELATED"/>
    <property type="match status" value="1"/>
</dbReference>
<dbReference type="EMBL" id="VLTK01000014">
    <property type="protein sequence ID" value="TSI12825.1"/>
    <property type="molecule type" value="Genomic_DNA"/>
</dbReference>
<sequence length="335" mass="35825">MDSRVDRTSADTGAAHHRLRFGIHLLTVECGRSDSRWVGLMLRIPNTESSSALSGINNVVATVATGQSFVLETFDCYAGQIDSERVLRPDVDMAKFNRATGPVAVEGVQAGDWILIKIERVSVGRWGVMALSPGLGILGDKIEQASSRIVPVDDGRAWITDTLAVEISPMVGVLGVAPRVGEINTELPGVHGGNLDTRTLRPGSGLLLQAQHDGGLVSAGDLHAAQGDGELGGTGIEISGEIQLSIRNVDHEGHLPVVIHSAGMSVLSSAEDIHEAVRTGFEEAVDLMRLWHELGWDDAYRLTSIVSNAEISQLVNPLHTARITIPSEWCPMEFG</sequence>
<organism evidence="1 2">
    <name type="scientific">Brevibacterium aurantiacum</name>
    <dbReference type="NCBI Taxonomy" id="273384"/>
    <lineage>
        <taxon>Bacteria</taxon>
        <taxon>Bacillati</taxon>
        <taxon>Actinomycetota</taxon>
        <taxon>Actinomycetes</taxon>
        <taxon>Micrococcales</taxon>
        <taxon>Brevibacteriaceae</taxon>
        <taxon>Brevibacterium</taxon>
    </lineage>
</organism>
<dbReference type="Proteomes" id="UP000316406">
    <property type="component" value="Unassembled WGS sequence"/>
</dbReference>
<dbReference type="SUPFAM" id="SSF141130">
    <property type="entry name" value="Acetamidase/Formamidase-like"/>
    <property type="match status" value="1"/>
</dbReference>
<dbReference type="Gene3D" id="2.40.10.120">
    <property type="match status" value="1"/>
</dbReference>
<keyword evidence="2" id="KW-1185">Reference proteome</keyword>
<dbReference type="OrthoDB" id="9785236at2"/>
<dbReference type="AlphaFoldDB" id="A0A556C5T0"/>
<accession>A0A556C5T0</accession>
<proteinExistence type="predicted"/>
<dbReference type="PANTHER" id="PTHR31891">
    <property type="entry name" value="FORMAMIDASE C869.04-RELATED"/>
    <property type="match status" value="1"/>
</dbReference>
<gene>
    <name evidence="1" type="ORF">FO013_18740</name>
</gene>
<dbReference type="InterPro" id="IPR004304">
    <property type="entry name" value="FmdA_AmdA"/>
</dbReference>
<dbReference type="GO" id="GO:0016811">
    <property type="term" value="F:hydrolase activity, acting on carbon-nitrogen (but not peptide) bonds, in linear amides"/>
    <property type="evidence" value="ECO:0007669"/>
    <property type="project" value="InterPro"/>
</dbReference>
<comment type="caution">
    <text evidence="1">The sequence shown here is derived from an EMBL/GenBank/DDBJ whole genome shotgun (WGS) entry which is preliminary data.</text>
</comment>
<evidence type="ECO:0000313" key="2">
    <source>
        <dbReference type="Proteomes" id="UP000316406"/>
    </source>
</evidence>
<evidence type="ECO:0000313" key="1">
    <source>
        <dbReference type="EMBL" id="TSI12825.1"/>
    </source>
</evidence>
<reference evidence="1 2" key="1">
    <citation type="submission" date="2019-07" db="EMBL/GenBank/DDBJ databases">
        <title>Draft genome sequence of Brevibacterium aurantiacum XU54 isolated from Xinjiang China.</title>
        <authorList>
            <person name="Xu X."/>
        </authorList>
    </citation>
    <scope>NUCLEOTIDE SEQUENCE [LARGE SCALE GENOMIC DNA]</scope>
    <source>
        <strain evidence="1 2">XU54</strain>
    </source>
</reference>
<dbReference type="Gene3D" id="2.60.120.580">
    <property type="entry name" value="Acetamidase/Formamidase-like domains"/>
    <property type="match status" value="1"/>
</dbReference>
<name>A0A556C5T0_BREAU</name>